<evidence type="ECO:0000313" key="5">
    <source>
        <dbReference type="Proteomes" id="UP000632740"/>
    </source>
</evidence>
<dbReference type="Proteomes" id="UP000632740">
    <property type="component" value="Unassembled WGS sequence"/>
</dbReference>
<evidence type="ECO:0000256" key="1">
    <source>
        <dbReference type="ARBA" id="ARBA00023125"/>
    </source>
</evidence>
<dbReference type="GO" id="GO:0003677">
    <property type="term" value="F:DNA binding"/>
    <property type="evidence" value="ECO:0007669"/>
    <property type="project" value="UniProtKB-UniRule"/>
</dbReference>
<dbReference type="SUPFAM" id="SSF46689">
    <property type="entry name" value="Homeodomain-like"/>
    <property type="match status" value="1"/>
</dbReference>
<dbReference type="AlphaFoldDB" id="A0A919P6R7"/>
<keyword evidence="5" id="KW-1185">Reference proteome</keyword>
<dbReference type="PROSITE" id="PS50977">
    <property type="entry name" value="HTH_TETR_2"/>
    <property type="match status" value="1"/>
</dbReference>
<organism evidence="4 5">
    <name type="scientific">Cellulomonas chitinilytica</name>
    <dbReference type="NCBI Taxonomy" id="398759"/>
    <lineage>
        <taxon>Bacteria</taxon>
        <taxon>Bacillati</taxon>
        <taxon>Actinomycetota</taxon>
        <taxon>Actinomycetes</taxon>
        <taxon>Micrococcales</taxon>
        <taxon>Cellulomonadaceae</taxon>
        <taxon>Cellulomonas</taxon>
    </lineage>
</organism>
<dbReference type="InterPro" id="IPR009057">
    <property type="entry name" value="Homeodomain-like_sf"/>
</dbReference>
<dbReference type="PANTHER" id="PTHR43479:SF7">
    <property type="entry name" value="TETR-FAMILY TRANSCRIPTIONAL REGULATOR"/>
    <property type="match status" value="1"/>
</dbReference>
<comment type="caution">
    <text evidence="4">The sequence shown here is derived from an EMBL/GenBank/DDBJ whole genome shotgun (WGS) entry which is preliminary data.</text>
</comment>
<evidence type="ECO:0000313" key="4">
    <source>
        <dbReference type="EMBL" id="GIG23295.1"/>
    </source>
</evidence>
<dbReference type="Pfam" id="PF00440">
    <property type="entry name" value="TetR_N"/>
    <property type="match status" value="1"/>
</dbReference>
<sequence>MVVFRVGVGAGMDATAWSTDAGYTTTVGQFPCHHEPVPQDDDARLDPRVQRTRTLLQDALLALARERTLDEIAVADVADRATVNRSTFYQHYPDTDTLLADALDTRAAAAGADLSSIHPGLGAAPPDVLVRYAEHLAEHADLYRRAFGEHGSPVAVTRLRRRVDQLSLEGLRLHGTPGALADLPPEVAAAAFGGAVIGVLVAWLEQEPLAPAHDAATWAWAAVRGWPAADPV</sequence>
<evidence type="ECO:0000259" key="3">
    <source>
        <dbReference type="PROSITE" id="PS50977"/>
    </source>
</evidence>
<dbReference type="Gene3D" id="1.10.357.10">
    <property type="entry name" value="Tetracycline Repressor, domain 2"/>
    <property type="match status" value="1"/>
</dbReference>
<protein>
    <recommendedName>
        <fullName evidence="3">HTH tetR-type domain-containing protein</fullName>
    </recommendedName>
</protein>
<feature type="domain" description="HTH tetR-type" evidence="3">
    <location>
        <begin position="50"/>
        <end position="110"/>
    </location>
</feature>
<proteinExistence type="predicted"/>
<gene>
    <name evidence="4" type="ORF">Cch01nite_40190</name>
</gene>
<reference evidence="4" key="1">
    <citation type="submission" date="2021-01" db="EMBL/GenBank/DDBJ databases">
        <title>Whole genome shotgun sequence of Cellulomonas chitinilytica NBRC 110799.</title>
        <authorList>
            <person name="Komaki H."/>
            <person name="Tamura T."/>
        </authorList>
    </citation>
    <scope>NUCLEOTIDE SEQUENCE</scope>
    <source>
        <strain evidence="4">NBRC 110799</strain>
    </source>
</reference>
<keyword evidence="1 2" id="KW-0238">DNA-binding</keyword>
<evidence type="ECO:0000256" key="2">
    <source>
        <dbReference type="PROSITE-ProRule" id="PRU00335"/>
    </source>
</evidence>
<feature type="DNA-binding region" description="H-T-H motif" evidence="2">
    <location>
        <begin position="73"/>
        <end position="92"/>
    </location>
</feature>
<dbReference type="InterPro" id="IPR001647">
    <property type="entry name" value="HTH_TetR"/>
</dbReference>
<dbReference type="EMBL" id="BONK01000017">
    <property type="protein sequence ID" value="GIG23295.1"/>
    <property type="molecule type" value="Genomic_DNA"/>
</dbReference>
<name>A0A919P6R7_9CELL</name>
<dbReference type="PANTHER" id="PTHR43479">
    <property type="entry name" value="ACREF/ENVCD OPERON REPRESSOR-RELATED"/>
    <property type="match status" value="1"/>
</dbReference>
<accession>A0A919P6R7</accession>
<dbReference type="InterPro" id="IPR050624">
    <property type="entry name" value="HTH-type_Tx_Regulator"/>
</dbReference>